<dbReference type="Pfam" id="PF05276">
    <property type="entry name" value="SH3BP5"/>
    <property type="match status" value="2"/>
</dbReference>
<keyword evidence="2 3" id="KW-0175">Coiled coil</keyword>
<dbReference type="GO" id="GO:0004860">
    <property type="term" value="F:protein kinase inhibitor activity"/>
    <property type="evidence" value="ECO:0007669"/>
    <property type="project" value="TreeGrafter"/>
</dbReference>
<evidence type="ECO:0000256" key="4">
    <source>
        <dbReference type="SAM" id="MobiDB-lite"/>
    </source>
</evidence>
<sequence>MISELEELNTENDPEKFEESVDPRVQVELERLNEATDDINRLEVDLDALIETQLAAVKYERANSAHAAAKEMVYLAEEGLCTEGRTFDHAWQEMLNHATMRSSWKKFLILDKFITWELTTIDNMNTFCALMALNHLAAATCQKNLPYFELKAQFNQIFEEQKCKVKELERRVSAAKQSYAEALSNLEQISDEIHRIRQYDRDPHRKRMIRSLGTSGESQVAPSTISATTLSSSTDHWSDSEATGSADSESEEQYLRLPDRLGPVGSPIIPKNLQEEVHLNRGDKASLSPYTRIKQSKENSSRSRVQTTHHPLCCETATDTKRVSDSNETLVESGDSSRTIKEEENVIQSLFSKIVPSKLRQNNEAKASDDSSWLASNSNCATISISSSLNDDLKLNPSMCQVQLETCSEASLTLSNKTSPESDRNLDKSGEVWTEVDLNEDPQVTDLDDVRVAEEGVAESEEGAHSNAARFKLDSGLSNWISRSSVEQNTNGSRRQSLDTLIMGSLATGERVKELWSQGIMKLNISSLTDRRSSEPRTDKPSSSMPRVLSRKVPSPLEKSLLALNLDDDMPSDSESLASVEMLSDEQISCLMLDPEVQEVCQEVLGASIRETSQLQR</sequence>
<proteinExistence type="inferred from homology"/>
<dbReference type="FunCoup" id="A0A482WX57">
    <property type="interactions" value="189"/>
</dbReference>
<evidence type="ECO:0000256" key="2">
    <source>
        <dbReference type="ARBA" id="ARBA00023054"/>
    </source>
</evidence>
<organism evidence="5 6">
    <name type="scientific">Laodelphax striatellus</name>
    <name type="common">Small brown planthopper</name>
    <name type="synonym">Delphax striatella</name>
    <dbReference type="NCBI Taxonomy" id="195883"/>
    <lineage>
        <taxon>Eukaryota</taxon>
        <taxon>Metazoa</taxon>
        <taxon>Ecdysozoa</taxon>
        <taxon>Arthropoda</taxon>
        <taxon>Hexapoda</taxon>
        <taxon>Insecta</taxon>
        <taxon>Pterygota</taxon>
        <taxon>Neoptera</taxon>
        <taxon>Paraneoptera</taxon>
        <taxon>Hemiptera</taxon>
        <taxon>Auchenorrhyncha</taxon>
        <taxon>Fulgoroidea</taxon>
        <taxon>Delphacidae</taxon>
        <taxon>Criomorphinae</taxon>
        <taxon>Laodelphax</taxon>
    </lineage>
</organism>
<dbReference type="PANTHER" id="PTHR19423">
    <property type="entry name" value="SH3 DOMAIN-BINDING PROTEIN 5"/>
    <property type="match status" value="1"/>
</dbReference>
<reference evidence="5 6" key="1">
    <citation type="journal article" date="2017" name="Gigascience">
        <title>Genome sequence of the small brown planthopper, Laodelphax striatellus.</title>
        <authorList>
            <person name="Zhu J."/>
            <person name="Jiang F."/>
            <person name="Wang X."/>
            <person name="Yang P."/>
            <person name="Bao Y."/>
            <person name="Zhao W."/>
            <person name="Wang W."/>
            <person name="Lu H."/>
            <person name="Wang Q."/>
            <person name="Cui N."/>
            <person name="Li J."/>
            <person name="Chen X."/>
            <person name="Luo L."/>
            <person name="Yu J."/>
            <person name="Kang L."/>
            <person name="Cui F."/>
        </authorList>
    </citation>
    <scope>NUCLEOTIDE SEQUENCE [LARGE SCALE GENOMIC DNA]</scope>
    <source>
        <strain evidence="5">Lst14</strain>
    </source>
</reference>
<protein>
    <submittedName>
        <fullName evidence="5">Uncharacterized protein</fullName>
    </submittedName>
</protein>
<feature type="compositionally biased region" description="Acidic residues" evidence="4">
    <location>
        <begin position="1"/>
        <end position="12"/>
    </location>
</feature>
<gene>
    <name evidence="5" type="ORF">LSTR_LSTR006503</name>
</gene>
<feature type="coiled-coil region" evidence="3">
    <location>
        <begin position="151"/>
        <end position="192"/>
    </location>
</feature>
<feature type="region of interest" description="Disordered" evidence="4">
    <location>
        <begin position="211"/>
        <end position="253"/>
    </location>
</feature>
<feature type="compositionally biased region" description="Low complexity" evidence="4">
    <location>
        <begin position="223"/>
        <end position="234"/>
    </location>
</feature>
<evidence type="ECO:0000256" key="3">
    <source>
        <dbReference type="SAM" id="Coils"/>
    </source>
</evidence>
<feature type="compositionally biased region" description="Basic and acidic residues" evidence="4">
    <location>
        <begin position="529"/>
        <end position="540"/>
    </location>
</feature>
<feature type="compositionally biased region" description="Polar residues" evidence="4">
    <location>
        <begin position="212"/>
        <end position="222"/>
    </location>
</feature>
<comment type="similarity">
    <text evidence="1">Belongs to the SH3BP5 family.</text>
</comment>
<dbReference type="EMBL" id="QKKF02022824">
    <property type="protein sequence ID" value="RZF38104.1"/>
    <property type="molecule type" value="Genomic_DNA"/>
</dbReference>
<evidence type="ECO:0000313" key="6">
    <source>
        <dbReference type="Proteomes" id="UP000291343"/>
    </source>
</evidence>
<dbReference type="GO" id="GO:0035556">
    <property type="term" value="P:intracellular signal transduction"/>
    <property type="evidence" value="ECO:0007669"/>
    <property type="project" value="InterPro"/>
</dbReference>
<keyword evidence="6" id="KW-1185">Reference proteome</keyword>
<name>A0A482WX57_LAOST</name>
<dbReference type="AlphaFoldDB" id="A0A482WX57"/>
<dbReference type="InParanoid" id="A0A482WX57"/>
<feature type="coiled-coil region" evidence="3">
    <location>
        <begin position="25"/>
        <end position="52"/>
    </location>
</feature>
<dbReference type="Proteomes" id="UP000291343">
    <property type="component" value="Unassembled WGS sequence"/>
</dbReference>
<feature type="region of interest" description="Disordered" evidence="4">
    <location>
        <begin position="527"/>
        <end position="553"/>
    </location>
</feature>
<evidence type="ECO:0000256" key="1">
    <source>
        <dbReference type="ARBA" id="ARBA00007796"/>
    </source>
</evidence>
<evidence type="ECO:0000313" key="5">
    <source>
        <dbReference type="EMBL" id="RZF38104.1"/>
    </source>
</evidence>
<dbReference type="GO" id="GO:0005737">
    <property type="term" value="C:cytoplasm"/>
    <property type="evidence" value="ECO:0007669"/>
    <property type="project" value="TreeGrafter"/>
</dbReference>
<dbReference type="InterPro" id="IPR007940">
    <property type="entry name" value="SH3BP5"/>
</dbReference>
<comment type="caution">
    <text evidence="5">The sequence shown here is derived from an EMBL/GenBank/DDBJ whole genome shotgun (WGS) entry which is preliminary data.</text>
</comment>
<dbReference type="OrthoDB" id="446789at2759"/>
<dbReference type="SMR" id="A0A482WX57"/>
<feature type="region of interest" description="Disordered" evidence="4">
    <location>
        <begin position="1"/>
        <end position="21"/>
    </location>
</feature>
<dbReference type="STRING" id="195883.A0A482WX57"/>
<accession>A0A482WX57</accession>
<dbReference type="PANTHER" id="PTHR19423:SF1">
    <property type="entry name" value="SH3 DOMAIN-BINDING PROTEIN 5"/>
    <property type="match status" value="1"/>
</dbReference>